<protein>
    <submittedName>
        <fullName evidence="8">DNA-binding response regulator</fullName>
    </submittedName>
</protein>
<dbReference type="InterPro" id="IPR036388">
    <property type="entry name" value="WH-like_DNA-bd_sf"/>
</dbReference>
<organism evidence="8">
    <name type="scientific">hydrothermal vent metagenome</name>
    <dbReference type="NCBI Taxonomy" id="652676"/>
    <lineage>
        <taxon>unclassified sequences</taxon>
        <taxon>metagenomes</taxon>
        <taxon>ecological metagenomes</taxon>
    </lineage>
</organism>
<keyword evidence="4 8" id="KW-0238">DNA-binding</keyword>
<reference evidence="8" key="1">
    <citation type="submission" date="2016-10" db="EMBL/GenBank/DDBJ databases">
        <authorList>
            <person name="de Groot N.N."/>
        </authorList>
    </citation>
    <scope>NUCLEOTIDE SEQUENCE</scope>
</reference>
<dbReference type="GO" id="GO:0000156">
    <property type="term" value="F:phosphorelay response regulator activity"/>
    <property type="evidence" value="ECO:0007669"/>
    <property type="project" value="TreeGrafter"/>
</dbReference>
<dbReference type="InterPro" id="IPR001789">
    <property type="entry name" value="Sig_transdc_resp-reg_receiver"/>
</dbReference>
<proteinExistence type="predicted"/>
<keyword evidence="2" id="KW-0902">Two-component regulatory system</keyword>
<dbReference type="SMART" id="SM00862">
    <property type="entry name" value="Trans_reg_C"/>
    <property type="match status" value="1"/>
</dbReference>
<dbReference type="CDD" id="cd17624">
    <property type="entry name" value="REC_OmpR_PmrA-like"/>
    <property type="match status" value="1"/>
</dbReference>
<dbReference type="PROSITE" id="PS51755">
    <property type="entry name" value="OMPR_PHOB"/>
    <property type="match status" value="1"/>
</dbReference>
<dbReference type="SMART" id="SM00448">
    <property type="entry name" value="REC"/>
    <property type="match status" value="1"/>
</dbReference>
<dbReference type="Gene3D" id="3.40.50.2300">
    <property type="match status" value="1"/>
</dbReference>
<evidence type="ECO:0000256" key="2">
    <source>
        <dbReference type="ARBA" id="ARBA00023012"/>
    </source>
</evidence>
<dbReference type="AlphaFoldDB" id="A0A1W1BVF4"/>
<dbReference type="Gene3D" id="6.10.250.690">
    <property type="match status" value="1"/>
</dbReference>
<dbReference type="GO" id="GO:0032993">
    <property type="term" value="C:protein-DNA complex"/>
    <property type="evidence" value="ECO:0007669"/>
    <property type="project" value="TreeGrafter"/>
</dbReference>
<dbReference type="EMBL" id="FPHD01000046">
    <property type="protein sequence ID" value="SFV57496.1"/>
    <property type="molecule type" value="Genomic_DNA"/>
</dbReference>
<dbReference type="SUPFAM" id="SSF52172">
    <property type="entry name" value="CheY-like"/>
    <property type="match status" value="1"/>
</dbReference>
<dbReference type="FunFam" id="3.40.50.2300:FF:000001">
    <property type="entry name" value="DNA-binding response regulator PhoB"/>
    <property type="match status" value="1"/>
</dbReference>
<accession>A0A1W1BVF4</accession>
<evidence type="ECO:0000259" key="7">
    <source>
        <dbReference type="PROSITE" id="PS51755"/>
    </source>
</evidence>
<dbReference type="Pfam" id="PF00486">
    <property type="entry name" value="Trans_reg_C"/>
    <property type="match status" value="1"/>
</dbReference>
<gene>
    <name evidence="8" type="ORF">MNB_SV-8-956</name>
</gene>
<keyword evidence="5" id="KW-0804">Transcription</keyword>
<feature type="domain" description="Response regulatory" evidence="6">
    <location>
        <begin position="2"/>
        <end position="116"/>
    </location>
</feature>
<dbReference type="InterPro" id="IPR011006">
    <property type="entry name" value="CheY-like_superfamily"/>
</dbReference>
<evidence type="ECO:0000256" key="4">
    <source>
        <dbReference type="ARBA" id="ARBA00023125"/>
    </source>
</evidence>
<dbReference type="GO" id="GO:0005829">
    <property type="term" value="C:cytosol"/>
    <property type="evidence" value="ECO:0007669"/>
    <property type="project" value="TreeGrafter"/>
</dbReference>
<evidence type="ECO:0000256" key="1">
    <source>
        <dbReference type="ARBA" id="ARBA00022553"/>
    </source>
</evidence>
<dbReference type="InterPro" id="IPR039420">
    <property type="entry name" value="WalR-like"/>
</dbReference>
<dbReference type="GO" id="GO:0006355">
    <property type="term" value="P:regulation of DNA-templated transcription"/>
    <property type="evidence" value="ECO:0007669"/>
    <property type="project" value="InterPro"/>
</dbReference>
<evidence type="ECO:0000256" key="5">
    <source>
        <dbReference type="ARBA" id="ARBA00023163"/>
    </source>
</evidence>
<dbReference type="Gene3D" id="1.10.10.10">
    <property type="entry name" value="Winged helix-like DNA-binding domain superfamily/Winged helix DNA-binding domain"/>
    <property type="match status" value="1"/>
</dbReference>
<dbReference type="PROSITE" id="PS50110">
    <property type="entry name" value="RESPONSE_REGULATORY"/>
    <property type="match status" value="1"/>
</dbReference>
<dbReference type="CDD" id="cd00383">
    <property type="entry name" value="trans_reg_C"/>
    <property type="match status" value="1"/>
</dbReference>
<sequence>MKILIIEDDAHILSFLTRGFSEDGHLVESSMDGEEGEYMANTNTYDIIVLDWMLPEKNGLEILQYVRNRQIKTPIIMLTAKDETEDKVAALRAGADDYLSKPFAYEELLARVMALYRRSAMEGSNTVSIQNITLDLDAKTVQKEGKTISLSQKEFELLLFLVKHKNNMVTNAMIEEHLWSSNTAVNSNVIPVTIYHLRKKIGKTLIKSFRGLGYKIES</sequence>
<dbReference type="PANTHER" id="PTHR48111:SF22">
    <property type="entry name" value="REGULATOR OF RPOS"/>
    <property type="match status" value="1"/>
</dbReference>
<evidence type="ECO:0000313" key="8">
    <source>
        <dbReference type="EMBL" id="SFV57496.1"/>
    </source>
</evidence>
<feature type="domain" description="OmpR/PhoB-type" evidence="7">
    <location>
        <begin position="124"/>
        <end position="218"/>
    </location>
</feature>
<dbReference type="PANTHER" id="PTHR48111">
    <property type="entry name" value="REGULATOR OF RPOS"/>
    <property type="match status" value="1"/>
</dbReference>
<dbReference type="InterPro" id="IPR001867">
    <property type="entry name" value="OmpR/PhoB-type_DNA-bd"/>
</dbReference>
<evidence type="ECO:0000256" key="3">
    <source>
        <dbReference type="ARBA" id="ARBA00023015"/>
    </source>
</evidence>
<keyword evidence="3" id="KW-0805">Transcription regulation</keyword>
<dbReference type="GO" id="GO:0000976">
    <property type="term" value="F:transcription cis-regulatory region binding"/>
    <property type="evidence" value="ECO:0007669"/>
    <property type="project" value="TreeGrafter"/>
</dbReference>
<dbReference type="Pfam" id="PF00072">
    <property type="entry name" value="Response_reg"/>
    <property type="match status" value="1"/>
</dbReference>
<name>A0A1W1BVF4_9ZZZZ</name>
<keyword evidence="1" id="KW-0597">Phosphoprotein</keyword>
<evidence type="ECO:0000259" key="6">
    <source>
        <dbReference type="PROSITE" id="PS50110"/>
    </source>
</evidence>